<accession>A0AAV5IMM7</accession>
<comment type="caution">
    <text evidence="2">The sequence shown here is derived from an EMBL/GenBank/DDBJ whole genome shotgun (WGS) entry which is preliminary data.</text>
</comment>
<proteinExistence type="predicted"/>
<feature type="compositionally biased region" description="Polar residues" evidence="1">
    <location>
        <begin position="1"/>
        <end position="14"/>
    </location>
</feature>
<protein>
    <submittedName>
        <fullName evidence="2">Uncharacterized protein</fullName>
    </submittedName>
</protein>
<feature type="region of interest" description="Disordered" evidence="1">
    <location>
        <begin position="1"/>
        <end position="21"/>
    </location>
</feature>
<keyword evidence="3" id="KW-1185">Reference proteome</keyword>
<gene>
    <name evidence="2" type="ORF">SLEP1_g13691</name>
</gene>
<evidence type="ECO:0000256" key="1">
    <source>
        <dbReference type="SAM" id="MobiDB-lite"/>
    </source>
</evidence>
<reference evidence="2 3" key="1">
    <citation type="journal article" date="2021" name="Commun. Biol.">
        <title>The genome of Shorea leprosula (Dipterocarpaceae) highlights the ecological relevance of drought in aseasonal tropical rainforests.</title>
        <authorList>
            <person name="Ng K.K.S."/>
            <person name="Kobayashi M.J."/>
            <person name="Fawcett J.A."/>
            <person name="Hatakeyama M."/>
            <person name="Paape T."/>
            <person name="Ng C.H."/>
            <person name="Ang C.C."/>
            <person name="Tnah L.H."/>
            <person name="Lee C.T."/>
            <person name="Nishiyama T."/>
            <person name="Sese J."/>
            <person name="O'Brien M.J."/>
            <person name="Copetti D."/>
            <person name="Mohd Noor M.I."/>
            <person name="Ong R.C."/>
            <person name="Putra M."/>
            <person name="Sireger I.Z."/>
            <person name="Indrioko S."/>
            <person name="Kosugi Y."/>
            <person name="Izuno A."/>
            <person name="Isagi Y."/>
            <person name="Lee S.L."/>
            <person name="Shimizu K.K."/>
        </authorList>
    </citation>
    <scope>NUCLEOTIDE SEQUENCE [LARGE SCALE GENOMIC DNA]</scope>
    <source>
        <strain evidence="2">214</strain>
    </source>
</reference>
<dbReference type="Proteomes" id="UP001054252">
    <property type="component" value="Unassembled WGS sequence"/>
</dbReference>
<name>A0AAV5IMM7_9ROSI</name>
<evidence type="ECO:0000313" key="2">
    <source>
        <dbReference type="EMBL" id="GKV01109.1"/>
    </source>
</evidence>
<sequence length="46" mass="5103">MSSPASTPMNSRRQSFPRRRGEIKIKIIKGLFRSAVTIASLVTKKG</sequence>
<evidence type="ECO:0000313" key="3">
    <source>
        <dbReference type="Proteomes" id="UP001054252"/>
    </source>
</evidence>
<dbReference type="EMBL" id="BPVZ01000016">
    <property type="protein sequence ID" value="GKV01109.1"/>
    <property type="molecule type" value="Genomic_DNA"/>
</dbReference>
<dbReference type="AlphaFoldDB" id="A0AAV5IMM7"/>
<organism evidence="2 3">
    <name type="scientific">Rubroshorea leprosula</name>
    <dbReference type="NCBI Taxonomy" id="152421"/>
    <lineage>
        <taxon>Eukaryota</taxon>
        <taxon>Viridiplantae</taxon>
        <taxon>Streptophyta</taxon>
        <taxon>Embryophyta</taxon>
        <taxon>Tracheophyta</taxon>
        <taxon>Spermatophyta</taxon>
        <taxon>Magnoliopsida</taxon>
        <taxon>eudicotyledons</taxon>
        <taxon>Gunneridae</taxon>
        <taxon>Pentapetalae</taxon>
        <taxon>rosids</taxon>
        <taxon>malvids</taxon>
        <taxon>Malvales</taxon>
        <taxon>Dipterocarpaceae</taxon>
        <taxon>Rubroshorea</taxon>
    </lineage>
</organism>